<dbReference type="Proteomes" id="UP000234681">
    <property type="component" value="Chromosome 13"/>
</dbReference>
<protein>
    <submittedName>
        <fullName evidence="1">RCG20441</fullName>
    </submittedName>
</protein>
<accession>A6JH14</accession>
<reference evidence="2" key="1">
    <citation type="submission" date="2005-09" db="EMBL/GenBank/DDBJ databases">
        <authorList>
            <person name="Mural R.J."/>
            <person name="Li P.W."/>
            <person name="Adams M.D."/>
            <person name="Amanatides P.G."/>
            <person name="Baden-Tillson H."/>
            <person name="Barnstead M."/>
            <person name="Chin S.H."/>
            <person name="Dew I."/>
            <person name="Evans C.A."/>
            <person name="Ferriera S."/>
            <person name="Flanigan M."/>
            <person name="Fosler C."/>
            <person name="Glodek A."/>
            <person name="Gu Z."/>
            <person name="Holt R.A."/>
            <person name="Jennings D."/>
            <person name="Kraft C.L."/>
            <person name="Lu F."/>
            <person name="Nguyen T."/>
            <person name="Nusskern D.R."/>
            <person name="Pfannkoch C.M."/>
            <person name="Sitter C."/>
            <person name="Sutton G.G."/>
            <person name="Venter J.C."/>
            <person name="Wang Z."/>
            <person name="Woodage T."/>
            <person name="Zheng X.H."/>
            <person name="Zhong F."/>
        </authorList>
    </citation>
    <scope>NUCLEOTIDE SEQUENCE [LARGE SCALE GENOMIC DNA]</scope>
    <source>
        <strain>BN</strain>
        <strain evidence="2">Sprague-Dawley</strain>
    </source>
</reference>
<sequence length="86" mass="9483">MAGTRAPGTSVHLGAPAVIQLHACSWREPGIDEPHCRRLAELFLTWRRVTETSCPGVISKLRVIHRAAFSECVLDAFERFQGGLTP</sequence>
<name>A6JH14_RAT</name>
<organism evidence="1 2">
    <name type="scientific">Rattus norvegicus</name>
    <name type="common">Rat</name>
    <dbReference type="NCBI Taxonomy" id="10116"/>
    <lineage>
        <taxon>Eukaryota</taxon>
        <taxon>Metazoa</taxon>
        <taxon>Chordata</taxon>
        <taxon>Craniata</taxon>
        <taxon>Vertebrata</taxon>
        <taxon>Euteleostomi</taxon>
        <taxon>Mammalia</taxon>
        <taxon>Eutheria</taxon>
        <taxon>Euarchontoglires</taxon>
        <taxon>Glires</taxon>
        <taxon>Rodentia</taxon>
        <taxon>Myomorpha</taxon>
        <taxon>Muroidea</taxon>
        <taxon>Muridae</taxon>
        <taxon>Murinae</taxon>
        <taxon>Rattus</taxon>
    </lineage>
</organism>
<dbReference type="AlphaFoldDB" id="A6JH14"/>
<evidence type="ECO:0000313" key="1">
    <source>
        <dbReference type="EMBL" id="EDL95020.1"/>
    </source>
</evidence>
<proteinExistence type="predicted"/>
<evidence type="ECO:0000313" key="2">
    <source>
        <dbReference type="Proteomes" id="UP000234681"/>
    </source>
</evidence>
<gene>
    <name evidence="1" type="ORF">rCG_20441</name>
</gene>
<dbReference type="EMBL" id="CH473985">
    <property type="protein sequence ID" value="EDL95020.1"/>
    <property type="molecule type" value="Genomic_DNA"/>
</dbReference>